<organism evidence="2 3">
    <name type="scientific">Athelia psychrophila</name>
    <dbReference type="NCBI Taxonomy" id="1759441"/>
    <lineage>
        <taxon>Eukaryota</taxon>
        <taxon>Fungi</taxon>
        <taxon>Dikarya</taxon>
        <taxon>Basidiomycota</taxon>
        <taxon>Agaricomycotina</taxon>
        <taxon>Agaricomycetes</taxon>
        <taxon>Agaricomycetidae</taxon>
        <taxon>Atheliales</taxon>
        <taxon>Atheliaceae</taxon>
        <taxon>Athelia</taxon>
    </lineage>
</organism>
<name>A0A166CPM6_9AGAM</name>
<gene>
    <name evidence="2" type="ORF">FIBSPDRAFT_960167</name>
</gene>
<accession>A0A166CPM6</accession>
<proteinExistence type="predicted"/>
<dbReference type="AlphaFoldDB" id="A0A166CPM6"/>
<reference evidence="2 3" key="1">
    <citation type="journal article" date="2016" name="Mol. Biol. Evol.">
        <title>Comparative Genomics of Early-Diverging Mushroom-Forming Fungi Provides Insights into the Origins of Lignocellulose Decay Capabilities.</title>
        <authorList>
            <person name="Nagy L.G."/>
            <person name="Riley R."/>
            <person name="Tritt A."/>
            <person name="Adam C."/>
            <person name="Daum C."/>
            <person name="Floudas D."/>
            <person name="Sun H."/>
            <person name="Yadav J.S."/>
            <person name="Pangilinan J."/>
            <person name="Larsson K.H."/>
            <person name="Matsuura K."/>
            <person name="Barry K."/>
            <person name="Labutti K."/>
            <person name="Kuo R."/>
            <person name="Ohm R.A."/>
            <person name="Bhattacharya S.S."/>
            <person name="Shirouzu T."/>
            <person name="Yoshinaga Y."/>
            <person name="Martin F.M."/>
            <person name="Grigoriev I.V."/>
            <person name="Hibbett D.S."/>
        </authorList>
    </citation>
    <scope>NUCLEOTIDE SEQUENCE [LARGE SCALE GENOMIC DNA]</scope>
    <source>
        <strain evidence="2 3">CBS 109695</strain>
    </source>
</reference>
<protein>
    <submittedName>
        <fullName evidence="2">Uncharacterized protein</fullName>
    </submittedName>
</protein>
<evidence type="ECO:0000313" key="3">
    <source>
        <dbReference type="Proteomes" id="UP000076532"/>
    </source>
</evidence>
<feature type="region of interest" description="Disordered" evidence="1">
    <location>
        <begin position="31"/>
        <end position="58"/>
    </location>
</feature>
<dbReference type="EMBL" id="KV417626">
    <property type="protein sequence ID" value="KZP13876.1"/>
    <property type="molecule type" value="Genomic_DNA"/>
</dbReference>
<sequence length="58" mass="6013">MAAGPSISRGQLLAQYITSPARCPLVQGPQSVPFARALPPHSPQSQPAPMLAPAPTPR</sequence>
<evidence type="ECO:0000313" key="2">
    <source>
        <dbReference type="EMBL" id="KZP13876.1"/>
    </source>
</evidence>
<keyword evidence="3" id="KW-1185">Reference proteome</keyword>
<dbReference type="Proteomes" id="UP000076532">
    <property type="component" value="Unassembled WGS sequence"/>
</dbReference>
<evidence type="ECO:0000256" key="1">
    <source>
        <dbReference type="SAM" id="MobiDB-lite"/>
    </source>
</evidence>